<dbReference type="Gene3D" id="3.90.550.10">
    <property type="entry name" value="Spore Coat Polysaccharide Biosynthesis Protein SpsA, Chain A"/>
    <property type="match status" value="1"/>
</dbReference>
<dbReference type="SUPFAM" id="SSF53448">
    <property type="entry name" value="Nucleotide-diphospho-sugar transferases"/>
    <property type="match status" value="1"/>
</dbReference>
<dbReference type="GO" id="GO:0016740">
    <property type="term" value="F:transferase activity"/>
    <property type="evidence" value="ECO:0007669"/>
    <property type="project" value="UniProtKB-KW"/>
</dbReference>
<dbReference type="Proteomes" id="UP001061361">
    <property type="component" value="Chromosome"/>
</dbReference>
<evidence type="ECO:0000313" key="2">
    <source>
        <dbReference type="EMBL" id="BDQ33738.1"/>
    </source>
</evidence>
<dbReference type="CDD" id="cd00761">
    <property type="entry name" value="Glyco_tranf_GTA_type"/>
    <property type="match status" value="1"/>
</dbReference>
<dbReference type="RefSeq" id="WP_264983796.1">
    <property type="nucleotide sequence ID" value="NZ_AP026708.1"/>
</dbReference>
<dbReference type="InterPro" id="IPR001173">
    <property type="entry name" value="Glyco_trans_2-like"/>
</dbReference>
<feature type="domain" description="Glycosyltransferase 2-like" evidence="1">
    <location>
        <begin position="10"/>
        <end position="122"/>
    </location>
</feature>
<sequence>MARDGDMLFSVIIPSTGRRPKALQKAVDSVNAAARFAGLERGQVEILIGFDGVKGKKPETNMPVRSFNLPRDNDWGNGIRNILLGVAGGEKIIFLDDDNVLKPYALRLYLKHFDAEMIIGRIDTQLAFDTPFLPRLDAGSLVRQGNIDPLCLCLSRRLVVDRCGGWNYQGKYEADYLNILDWHRRAHSVTVLEDVVGVYDAGRSLDNNALSRRQVSLLDRLAAERNVSVGELDRPVVRGAALA</sequence>
<keyword evidence="2" id="KW-0808">Transferase</keyword>
<dbReference type="Pfam" id="PF00535">
    <property type="entry name" value="Glycos_transf_2"/>
    <property type="match status" value="1"/>
</dbReference>
<reference evidence="2" key="1">
    <citation type="submission" date="2022-08" db="EMBL/GenBank/DDBJ databases">
        <title>Genome Sequence of the sulphate-reducing bacterium, Pseudodesulfovibrio portus JCM14722.</title>
        <authorList>
            <person name="Kondo R."/>
            <person name="Kataoka T."/>
        </authorList>
    </citation>
    <scope>NUCLEOTIDE SEQUENCE</scope>
    <source>
        <strain evidence="2">JCM 14722</strain>
    </source>
</reference>
<gene>
    <name evidence="2" type="ORF">JCM14722_12800</name>
</gene>
<dbReference type="EMBL" id="AP026708">
    <property type="protein sequence ID" value="BDQ33738.1"/>
    <property type="molecule type" value="Genomic_DNA"/>
</dbReference>
<accession>A0ABM8AQP1</accession>
<protein>
    <submittedName>
        <fullName evidence="2">Glycosyl transferase family 2</fullName>
    </submittedName>
</protein>
<proteinExistence type="predicted"/>
<name>A0ABM8AQP1_9BACT</name>
<organism evidence="2 3">
    <name type="scientific">Pseudodesulfovibrio portus</name>
    <dbReference type="NCBI Taxonomy" id="231439"/>
    <lineage>
        <taxon>Bacteria</taxon>
        <taxon>Pseudomonadati</taxon>
        <taxon>Thermodesulfobacteriota</taxon>
        <taxon>Desulfovibrionia</taxon>
        <taxon>Desulfovibrionales</taxon>
        <taxon>Desulfovibrionaceae</taxon>
    </lineage>
</organism>
<keyword evidence="3" id="KW-1185">Reference proteome</keyword>
<evidence type="ECO:0000259" key="1">
    <source>
        <dbReference type="Pfam" id="PF00535"/>
    </source>
</evidence>
<evidence type="ECO:0000313" key="3">
    <source>
        <dbReference type="Proteomes" id="UP001061361"/>
    </source>
</evidence>
<dbReference type="InterPro" id="IPR029044">
    <property type="entry name" value="Nucleotide-diphossugar_trans"/>
</dbReference>